<evidence type="ECO:0000256" key="7">
    <source>
        <dbReference type="ARBA" id="ARBA00023136"/>
    </source>
</evidence>
<evidence type="ECO:0000256" key="1">
    <source>
        <dbReference type="ARBA" id="ARBA00004651"/>
    </source>
</evidence>
<dbReference type="AlphaFoldDB" id="A0A6I0F928"/>
<keyword evidence="11" id="KW-1185">Reference proteome</keyword>
<evidence type="ECO:0000256" key="5">
    <source>
        <dbReference type="ARBA" id="ARBA00022692"/>
    </source>
</evidence>
<reference evidence="10 11" key="1">
    <citation type="submission" date="2019-10" db="EMBL/GenBank/DDBJ databases">
        <title>Alkaliphilus serpentinus sp. nov. and Alkaliphilus pronyensis sp. nov., two novel anaerobic alkaliphilic species isolated from the serpentinized-hosted hydrothermal field of the Prony Bay (New Caledonia).</title>
        <authorList>
            <person name="Postec A."/>
        </authorList>
    </citation>
    <scope>NUCLEOTIDE SEQUENCE [LARGE SCALE GENOMIC DNA]</scope>
    <source>
        <strain evidence="10 11">LacV</strain>
    </source>
</reference>
<feature type="transmembrane region" description="Helical" evidence="9">
    <location>
        <begin position="91"/>
        <end position="110"/>
    </location>
</feature>
<dbReference type="GO" id="GO:0032217">
    <property type="term" value="F:riboflavin transmembrane transporter activity"/>
    <property type="evidence" value="ECO:0007669"/>
    <property type="project" value="UniProtKB-UniRule"/>
</dbReference>
<keyword evidence="5 9" id="KW-0812">Transmembrane</keyword>
<dbReference type="Gene3D" id="1.10.1760.20">
    <property type="match status" value="1"/>
</dbReference>
<dbReference type="OrthoDB" id="9809216at2"/>
<dbReference type="EMBL" id="WBZC01000048">
    <property type="protein sequence ID" value="KAB3532421.1"/>
    <property type="molecule type" value="Genomic_DNA"/>
</dbReference>
<dbReference type="PANTHER" id="PTHR38438">
    <property type="entry name" value="RIBOFLAVIN TRANSPORTER RIBU"/>
    <property type="match status" value="1"/>
</dbReference>
<evidence type="ECO:0000256" key="2">
    <source>
        <dbReference type="ARBA" id="ARBA00005540"/>
    </source>
</evidence>
<dbReference type="Proteomes" id="UP000432715">
    <property type="component" value="Unassembled WGS sequence"/>
</dbReference>
<dbReference type="PANTHER" id="PTHR38438:SF1">
    <property type="entry name" value="RIBOFLAVIN TRANSPORTER RIBU"/>
    <property type="match status" value="1"/>
</dbReference>
<comment type="caution">
    <text evidence="10">The sequence shown here is derived from an EMBL/GenBank/DDBJ whole genome shotgun (WGS) entry which is preliminary data.</text>
</comment>
<evidence type="ECO:0000256" key="6">
    <source>
        <dbReference type="ARBA" id="ARBA00022989"/>
    </source>
</evidence>
<comment type="similarity">
    <text evidence="2 8">Belongs to the prokaryotic riboflavin transporter (P-RFT) (TC 2.A.87) family.</text>
</comment>
<dbReference type="GO" id="GO:0005886">
    <property type="term" value="C:plasma membrane"/>
    <property type="evidence" value="ECO:0007669"/>
    <property type="project" value="UniProtKB-SubCell"/>
</dbReference>
<dbReference type="PIRSF" id="PIRSF037778">
    <property type="entry name" value="UCP037778_transp_RibU"/>
    <property type="match status" value="1"/>
</dbReference>
<accession>A0A6I0F928</accession>
<comment type="subcellular location">
    <subcellularLocation>
        <location evidence="1">Cell membrane</location>
        <topology evidence="1">Multi-pass membrane protein</topology>
    </subcellularLocation>
</comment>
<evidence type="ECO:0000313" key="10">
    <source>
        <dbReference type="EMBL" id="KAB3532421.1"/>
    </source>
</evidence>
<keyword evidence="7 8" id="KW-0472">Membrane</keyword>
<evidence type="ECO:0000256" key="8">
    <source>
        <dbReference type="PIRNR" id="PIRNR037778"/>
    </source>
</evidence>
<keyword evidence="6 9" id="KW-1133">Transmembrane helix</keyword>
<keyword evidence="4 8" id="KW-1003">Cell membrane</keyword>
<feature type="transmembrane region" description="Helical" evidence="9">
    <location>
        <begin position="24"/>
        <end position="46"/>
    </location>
</feature>
<feature type="transmembrane region" description="Helical" evidence="9">
    <location>
        <begin position="53"/>
        <end position="79"/>
    </location>
</feature>
<dbReference type="InterPro" id="IPR025720">
    <property type="entry name" value="RibU"/>
</dbReference>
<feature type="transmembrane region" description="Helical" evidence="9">
    <location>
        <begin position="117"/>
        <end position="141"/>
    </location>
</feature>
<dbReference type="RefSeq" id="WP_151861820.1">
    <property type="nucleotide sequence ID" value="NZ_WBZC01000048.1"/>
</dbReference>
<comment type="function">
    <text evidence="8">Probably a riboflavin-binding protein that interacts with the energy-coupling factor (ECF) ABC-transporter complex.</text>
</comment>
<dbReference type="InterPro" id="IPR024529">
    <property type="entry name" value="ECF_trnsprt_substrate-spec"/>
</dbReference>
<name>A0A6I0F928_9FIRM</name>
<sequence>MNKTLSYGSNRSKFSTATLVKTSVLAVVAYLLMMLEFPVPMFPAFLKVDLSDVPALVGGFAIGPVAGVVIQLVKVFLFFITRSQTGGVGELANFIIGASYVLPAAIIYHLKKDKRNAIIGTVTGTVVMAFVGALANLYILIPFYSNFMPIDAIVNMGSVVNANIVDLKTLVLYGVTPFNLMKGTIITIVTLLIYKRISPILKNH</sequence>
<protein>
    <recommendedName>
        <fullName evidence="8">Riboflavin transporter</fullName>
    </recommendedName>
</protein>
<evidence type="ECO:0000313" key="11">
    <source>
        <dbReference type="Proteomes" id="UP000432715"/>
    </source>
</evidence>
<evidence type="ECO:0000256" key="9">
    <source>
        <dbReference type="SAM" id="Phobius"/>
    </source>
</evidence>
<evidence type="ECO:0000256" key="4">
    <source>
        <dbReference type="ARBA" id="ARBA00022475"/>
    </source>
</evidence>
<keyword evidence="3 8" id="KW-0813">Transport</keyword>
<dbReference type="Pfam" id="PF12822">
    <property type="entry name" value="ECF_trnsprt"/>
    <property type="match status" value="1"/>
</dbReference>
<evidence type="ECO:0000256" key="3">
    <source>
        <dbReference type="ARBA" id="ARBA00022448"/>
    </source>
</evidence>
<organism evidence="10 11">
    <name type="scientific">Alkaliphilus pronyensis</name>
    <dbReference type="NCBI Taxonomy" id="1482732"/>
    <lineage>
        <taxon>Bacteria</taxon>
        <taxon>Bacillati</taxon>
        <taxon>Bacillota</taxon>
        <taxon>Clostridia</taxon>
        <taxon>Peptostreptococcales</taxon>
        <taxon>Natronincolaceae</taxon>
        <taxon>Alkaliphilus</taxon>
    </lineage>
</organism>
<gene>
    <name evidence="10" type="ORF">F8154_11795</name>
</gene>
<proteinExistence type="inferred from homology"/>
<feature type="transmembrane region" description="Helical" evidence="9">
    <location>
        <begin position="170"/>
        <end position="194"/>
    </location>
</feature>